<organism evidence="1 2">
    <name type="scientific">Gossypium arboreum</name>
    <name type="common">Tree cotton</name>
    <name type="synonym">Gossypium nanking</name>
    <dbReference type="NCBI Taxonomy" id="29729"/>
    <lineage>
        <taxon>Eukaryota</taxon>
        <taxon>Viridiplantae</taxon>
        <taxon>Streptophyta</taxon>
        <taxon>Embryophyta</taxon>
        <taxon>Tracheophyta</taxon>
        <taxon>Spermatophyta</taxon>
        <taxon>Magnoliopsida</taxon>
        <taxon>eudicotyledons</taxon>
        <taxon>Gunneridae</taxon>
        <taxon>Pentapetalae</taxon>
        <taxon>rosids</taxon>
        <taxon>malvids</taxon>
        <taxon>Malvales</taxon>
        <taxon>Malvaceae</taxon>
        <taxon>Malvoideae</taxon>
        <taxon>Gossypium</taxon>
    </lineage>
</organism>
<proteinExistence type="predicted"/>
<protein>
    <submittedName>
        <fullName evidence="1">Uncharacterized protein</fullName>
    </submittedName>
</protein>
<dbReference type="Proteomes" id="UP000032142">
    <property type="component" value="Unassembled WGS sequence"/>
</dbReference>
<evidence type="ECO:0000313" key="2">
    <source>
        <dbReference type="Proteomes" id="UP000032142"/>
    </source>
</evidence>
<keyword evidence="2" id="KW-1185">Reference proteome</keyword>
<dbReference type="EMBL" id="KN418534">
    <property type="protein sequence ID" value="KHG21429.1"/>
    <property type="molecule type" value="Genomic_DNA"/>
</dbReference>
<gene>
    <name evidence="1" type="ORF">F383_10299</name>
</gene>
<evidence type="ECO:0000313" key="1">
    <source>
        <dbReference type="EMBL" id="KHG21429.1"/>
    </source>
</evidence>
<name>A0A0B0PAS0_GOSAR</name>
<sequence length="20" mass="2260">MAHRPISIIHATLMNICKPI</sequence>
<reference evidence="2" key="1">
    <citation type="submission" date="2014-09" db="EMBL/GenBank/DDBJ databases">
        <authorList>
            <person name="Mudge J."/>
            <person name="Ramaraj T."/>
            <person name="Lindquist I.E."/>
            <person name="Bharti A.K."/>
            <person name="Sundararajan A."/>
            <person name="Cameron C.T."/>
            <person name="Woodward J.E."/>
            <person name="May G.D."/>
            <person name="Brubaker C."/>
            <person name="Broadhvest J."/>
            <person name="Wilkins T.A."/>
        </authorList>
    </citation>
    <scope>NUCLEOTIDE SEQUENCE</scope>
    <source>
        <strain evidence="2">cv. AKA8401</strain>
    </source>
</reference>
<dbReference type="AlphaFoldDB" id="A0A0B0PAS0"/>
<accession>A0A0B0PAS0</accession>